<comment type="caution">
    <text evidence="3">The sequence shown here is derived from an EMBL/GenBank/DDBJ whole genome shotgun (WGS) entry which is preliminary data.</text>
</comment>
<keyword evidence="1" id="KW-1133">Transmembrane helix</keyword>
<dbReference type="EMBL" id="SNTZ01000001">
    <property type="protein sequence ID" value="THV61276.1"/>
    <property type="molecule type" value="Genomic_DNA"/>
</dbReference>
<sequence length="316" mass="35404">MSKINREDIQIISRCSNWSEKGVSKTLGDAVYANKPSWLAFLRLLFLGIGVSFTVAGIIFFFAYNWADLNKFVKLGLMEGLVLLVSLGAVFFRANPLIRKILLTAAAVLVGASLAVFGQIYQTGANAYDFFLAWVLFVTIWVCIARFAPLWVIYIALINTTVFLYADQVANDWSELFVINLLFIINLFFLVGFLLISKFNPERRFPTWSTHLLALAISVLGTLGVSMGIFEDPEPLFWALLILTGVTYGFGIWFALRAHNTFYLAIICFSIILIICALLLRASDGAGMFFIIGLFIIGSVTVLIKILMELQRKWTT</sequence>
<feature type="transmembrane region" description="Helical" evidence="1">
    <location>
        <begin position="44"/>
        <end position="66"/>
    </location>
</feature>
<feature type="domain" description="DUF2157" evidence="2">
    <location>
        <begin position="44"/>
        <end position="151"/>
    </location>
</feature>
<evidence type="ECO:0000259" key="2">
    <source>
        <dbReference type="Pfam" id="PF09925"/>
    </source>
</evidence>
<dbReference type="Proteomes" id="UP000310406">
    <property type="component" value="Unassembled WGS sequence"/>
</dbReference>
<name>A0A4V4HXJ5_9FLAO</name>
<feature type="transmembrane region" description="Helical" evidence="1">
    <location>
        <begin position="101"/>
        <end position="121"/>
    </location>
</feature>
<proteinExistence type="predicted"/>
<evidence type="ECO:0000313" key="4">
    <source>
        <dbReference type="Proteomes" id="UP000310406"/>
    </source>
</evidence>
<dbReference type="InterPro" id="IPR018677">
    <property type="entry name" value="DUF2157"/>
</dbReference>
<dbReference type="AlphaFoldDB" id="A0A4V4HXJ5"/>
<accession>A0A4V4HXJ5</accession>
<dbReference type="Pfam" id="PF09925">
    <property type="entry name" value="DUF2157"/>
    <property type="match status" value="1"/>
</dbReference>
<keyword evidence="4" id="KW-1185">Reference proteome</keyword>
<dbReference type="RefSeq" id="WP_136565060.1">
    <property type="nucleotide sequence ID" value="NZ_SNTZ01000001.1"/>
</dbReference>
<keyword evidence="1" id="KW-0812">Transmembrane</keyword>
<organism evidence="3 4">
    <name type="scientific">Flagellimonas alvinocaridis</name>
    <dbReference type="NCBI Taxonomy" id="2530200"/>
    <lineage>
        <taxon>Bacteria</taxon>
        <taxon>Pseudomonadati</taxon>
        <taxon>Bacteroidota</taxon>
        <taxon>Flavobacteriia</taxon>
        <taxon>Flavobacteriales</taxon>
        <taxon>Flavobacteriaceae</taxon>
        <taxon>Flagellimonas</taxon>
    </lineage>
</organism>
<reference evidence="3 4" key="1">
    <citation type="submission" date="2019-03" db="EMBL/GenBank/DDBJ databases">
        <title>Muricauda SCR12 sp.nov, a marine bacterium isolated from Pacific Ocean:the Okinawa trough.</title>
        <authorList>
            <person name="Liu L."/>
        </authorList>
    </citation>
    <scope>NUCLEOTIDE SEQUENCE [LARGE SCALE GENOMIC DNA]</scope>
    <source>
        <strain evidence="3 4">SCR12</strain>
    </source>
</reference>
<evidence type="ECO:0000313" key="3">
    <source>
        <dbReference type="EMBL" id="THV61276.1"/>
    </source>
</evidence>
<protein>
    <submittedName>
        <fullName evidence="3">DUF2157 domain-containing protein</fullName>
    </submittedName>
</protein>
<gene>
    <name evidence="3" type="ORF">EZV76_02820</name>
</gene>
<feature type="transmembrane region" description="Helical" evidence="1">
    <location>
        <begin position="236"/>
        <end position="255"/>
    </location>
</feature>
<feature type="transmembrane region" description="Helical" evidence="1">
    <location>
        <begin position="127"/>
        <end position="144"/>
    </location>
</feature>
<feature type="transmembrane region" description="Helical" evidence="1">
    <location>
        <begin position="286"/>
        <end position="308"/>
    </location>
</feature>
<feature type="transmembrane region" description="Helical" evidence="1">
    <location>
        <begin position="151"/>
        <end position="170"/>
    </location>
</feature>
<feature type="transmembrane region" description="Helical" evidence="1">
    <location>
        <begin position="176"/>
        <end position="196"/>
    </location>
</feature>
<dbReference type="OrthoDB" id="327621at2"/>
<feature type="transmembrane region" description="Helical" evidence="1">
    <location>
        <begin position="208"/>
        <end position="230"/>
    </location>
</feature>
<keyword evidence="1" id="KW-0472">Membrane</keyword>
<feature type="transmembrane region" description="Helical" evidence="1">
    <location>
        <begin position="262"/>
        <end position="280"/>
    </location>
</feature>
<evidence type="ECO:0000256" key="1">
    <source>
        <dbReference type="SAM" id="Phobius"/>
    </source>
</evidence>
<feature type="transmembrane region" description="Helical" evidence="1">
    <location>
        <begin position="72"/>
        <end position="94"/>
    </location>
</feature>